<proteinExistence type="predicted"/>
<feature type="transmembrane region" description="Helical" evidence="1">
    <location>
        <begin position="35"/>
        <end position="57"/>
    </location>
</feature>
<feature type="transmembrane region" description="Helical" evidence="1">
    <location>
        <begin position="352"/>
        <end position="371"/>
    </location>
</feature>
<protein>
    <recommendedName>
        <fullName evidence="4">Glycosyltransferase RgtA/B/C/D-like domain-containing protein</fullName>
    </recommendedName>
</protein>
<feature type="transmembrane region" description="Helical" evidence="1">
    <location>
        <begin position="229"/>
        <end position="248"/>
    </location>
</feature>
<keyword evidence="1" id="KW-0472">Membrane</keyword>
<dbReference type="Proteomes" id="UP001062165">
    <property type="component" value="Chromosome"/>
</dbReference>
<accession>A0ABY6D4N3</accession>
<evidence type="ECO:0000313" key="3">
    <source>
        <dbReference type="Proteomes" id="UP001062165"/>
    </source>
</evidence>
<feature type="transmembrane region" description="Helical" evidence="1">
    <location>
        <begin position="205"/>
        <end position="223"/>
    </location>
</feature>
<feature type="transmembrane region" description="Helical" evidence="1">
    <location>
        <begin position="117"/>
        <end position="145"/>
    </location>
</feature>
<keyword evidence="3" id="KW-1185">Reference proteome</keyword>
<feature type="transmembrane region" description="Helical" evidence="1">
    <location>
        <begin position="165"/>
        <end position="184"/>
    </location>
</feature>
<dbReference type="RefSeq" id="WP_263052844.1">
    <property type="nucleotide sequence ID" value="NZ_CP106735.1"/>
</dbReference>
<evidence type="ECO:0008006" key="4">
    <source>
        <dbReference type="Google" id="ProtNLM"/>
    </source>
</evidence>
<feature type="transmembrane region" description="Helical" evidence="1">
    <location>
        <begin position="255"/>
        <end position="276"/>
    </location>
</feature>
<reference evidence="2" key="1">
    <citation type="submission" date="2022-10" db="EMBL/GenBank/DDBJ databases">
        <title>Comparative genomics and taxonomic characterization of three novel marine species of genus Reichenbachiella exhibiting antioxidant and polysaccharide degradation activities.</title>
        <authorList>
            <person name="Muhammad N."/>
            <person name="Lee Y.-J."/>
            <person name="Ko J."/>
            <person name="Kim S.-G."/>
        </authorList>
    </citation>
    <scope>NUCLEOTIDE SEQUENCE</scope>
    <source>
        <strain evidence="2">Wsw4-B4</strain>
    </source>
</reference>
<sequence>MGLQDLIVTPFYFAILLMLAYIIRPAVTSPQTKPYFIPGLLGKFVGALALGLIYQFYYGGGDTFTFHTHGSRWIWQAFIDSPLTGLKLLLSPAGTYDGGIYQYSSKIWMYRDEASLFVIKITAFFDLFTGATYSATALFFATFAFSGHWAMFSVFQKMYPHRTKHLAIACLFIPSVVFWGSGILKDTITLAALCWMTYALLRMTIFNKVTLINLFLILFMGWMIFAIKIYILLCFLIAASVFLYFQYISAIRNPLFKIALAPLLITIFLGGGWLAMEKIAAEDSRYALDNIAQTAMVTAYDIRYGWGARHGDNSGYTLGELDGSIGSLIKLAPQGVIVTLFRPWPWEIKNPLMLLAALESLILLITTIYIFTRKNRFPIFSLLKHPILIFCLSFAVLFAFAVGVSTYNFGTLMRYKIPVMPFYALFLVLLSNRPNPLAK</sequence>
<keyword evidence="1" id="KW-0812">Transmembrane</keyword>
<feature type="transmembrane region" description="Helical" evidence="1">
    <location>
        <begin position="6"/>
        <end position="23"/>
    </location>
</feature>
<evidence type="ECO:0000313" key="2">
    <source>
        <dbReference type="EMBL" id="UXX81115.1"/>
    </source>
</evidence>
<evidence type="ECO:0000256" key="1">
    <source>
        <dbReference type="SAM" id="Phobius"/>
    </source>
</evidence>
<feature type="transmembrane region" description="Helical" evidence="1">
    <location>
        <begin position="383"/>
        <end position="407"/>
    </location>
</feature>
<dbReference type="EMBL" id="CP106735">
    <property type="protein sequence ID" value="UXX81115.1"/>
    <property type="molecule type" value="Genomic_DNA"/>
</dbReference>
<keyword evidence="1" id="KW-1133">Transmembrane helix</keyword>
<gene>
    <name evidence="2" type="ORF">N7E81_08375</name>
</gene>
<organism evidence="2 3">
    <name type="scientific">Reichenbachiella carrageenanivorans</name>
    <dbReference type="NCBI Taxonomy" id="2979869"/>
    <lineage>
        <taxon>Bacteria</taxon>
        <taxon>Pseudomonadati</taxon>
        <taxon>Bacteroidota</taxon>
        <taxon>Cytophagia</taxon>
        <taxon>Cytophagales</taxon>
        <taxon>Reichenbachiellaceae</taxon>
        <taxon>Reichenbachiella</taxon>
    </lineage>
</organism>
<name>A0ABY6D4N3_9BACT</name>